<keyword evidence="5" id="KW-1185">Reference proteome</keyword>
<feature type="chain" id="PRO_5046386434" evidence="1">
    <location>
        <begin position="26"/>
        <end position="269"/>
    </location>
</feature>
<feature type="domain" description="Copper amine oxidase-like N-terminal" evidence="3">
    <location>
        <begin position="33"/>
        <end position="165"/>
    </location>
</feature>
<dbReference type="Proteomes" id="UP000783742">
    <property type="component" value="Unassembled WGS sequence"/>
</dbReference>
<evidence type="ECO:0000259" key="3">
    <source>
        <dbReference type="Pfam" id="PF07833"/>
    </source>
</evidence>
<accession>A0ABS6FHZ7</accession>
<dbReference type="Pfam" id="PF07833">
    <property type="entry name" value="Cu_amine_oxidN1"/>
    <property type="match status" value="1"/>
</dbReference>
<evidence type="ECO:0000313" key="4">
    <source>
        <dbReference type="EMBL" id="MBU5669802.1"/>
    </source>
</evidence>
<reference evidence="4 5" key="1">
    <citation type="submission" date="2021-06" db="EMBL/GenBank/DDBJ databases">
        <authorList>
            <person name="Sun Q."/>
            <person name="Li D."/>
        </authorList>
    </citation>
    <scope>NUCLEOTIDE SEQUENCE [LARGE SCALE GENOMIC DNA]</scope>
    <source>
        <strain evidence="4 5">MSJ-1</strain>
    </source>
</reference>
<protein>
    <submittedName>
        <fullName evidence="4">Uncharacterized protein</fullName>
    </submittedName>
</protein>
<comment type="caution">
    <text evidence="4">The sequence shown here is derived from an EMBL/GenBank/DDBJ whole genome shotgun (WGS) entry which is preliminary data.</text>
</comment>
<evidence type="ECO:0000313" key="5">
    <source>
        <dbReference type="Proteomes" id="UP000783742"/>
    </source>
</evidence>
<name>A0ABS6FHZ7_9FIRM</name>
<dbReference type="EMBL" id="JAHLQO010000005">
    <property type="protein sequence ID" value="MBU5669802.1"/>
    <property type="molecule type" value="Genomic_DNA"/>
</dbReference>
<dbReference type="InterPro" id="IPR012854">
    <property type="entry name" value="Cu_amine_oxidase-like_N"/>
</dbReference>
<keyword evidence="1" id="KW-0732">Signal</keyword>
<gene>
    <name evidence="4" type="ORF">KQI68_08135</name>
</gene>
<dbReference type="Pfam" id="PF02805">
    <property type="entry name" value="Ada_Zn_binding"/>
    <property type="match status" value="1"/>
</dbReference>
<dbReference type="InterPro" id="IPR004026">
    <property type="entry name" value="Ada_DNA_repair_Zn-bd"/>
</dbReference>
<sequence length="269" mass="29843">MKNNFKKVFVSLIFLAILIPIHAFANGEIKIWINGDYVKSDVAPFIENDRTLVPVRVISENLGYQVDWNGETKEVNIIRPDSENPEVLHFLGMTIGDSNIYTFDMKVLAENDIDTYFQVLTNSVKTPIDAAPKIVNERTFVPIRVIAENFGQKVDWDAENKTVIIGDGYNFNASKTAINTNLNNAGDYQVTNNVTPVTTNLVSNPKGTNNLNTYDIPATGSYVGNANSKKFHRSNCKSASKTSPKNRVNFGSRNEAVNAGYVPCKICNP</sequence>
<dbReference type="RefSeq" id="WP_216549640.1">
    <property type="nucleotide sequence ID" value="NZ_JAHLQO010000005.1"/>
</dbReference>
<evidence type="ECO:0000256" key="1">
    <source>
        <dbReference type="SAM" id="SignalP"/>
    </source>
</evidence>
<evidence type="ECO:0000259" key="2">
    <source>
        <dbReference type="Pfam" id="PF02805"/>
    </source>
</evidence>
<feature type="signal peptide" evidence="1">
    <location>
        <begin position="1"/>
        <end position="25"/>
    </location>
</feature>
<feature type="domain" description="Ada DNA repair metal-binding" evidence="2">
    <location>
        <begin position="222"/>
        <end position="269"/>
    </location>
</feature>
<organism evidence="4 5">
    <name type="scientific">Peptoniphilus ovalis</name>
    <dbReference type="NCBI Taxonomy" id="2841503"/>
    <lineage>
        <taxon>Bacteria</taxon>
        <taxon>Bacillati</taxon>
        <taxon>Bacillota</taxon>
        <taxon>Tissierellia</taxon>
        <taxon>Tissierellales</taxon>
        <taxon>Peptoniphilaceae</taxon>
        <taxon>Peptoniphilus</taxon>
    </lineage>
</organism>
<proteinExistence type="predicted"/>